<sequence>MEKRTSDIIDKIADYYRDEKYILLESQMPDHPSSEVSYIAIRPKSEIFGYGSVITKRSGDTEQAIDDNPWQAIRTYHDESEGTVFGYFGYELKNYIESLESKNISLLEVPDFYFMEPEILIQVKGGEASLVRGEADLKRLQDHEPARPTGSISEIKLLERKSTYIRKVRKIQQKIREGDFYELNYSYPMEASITGNPFWLYQKSREINPVPFGAYIQAGDFQVCCASPERFLKKSGSKIISEPIKGTAPRSDDPATDQQYKEELLNEKNKAENLMIVDLVRHDLSMIAETGSVRVLKLFDIQTFGTVHQLISSVEARTLDYVHPVDVIKACFPMGSMTGAPKIEVMKTIEDLEIYRRGIYSGAIGYITPDGDFDFNVVIRSAMIKKGKLIYPVGGAITGDSDPEAEWEETHIKARTMSQIAKK</sequence>
<dbReference type="PANTHER" id="PTHR11236:SF50">
    <property type="entry name" value="AMINODEOXYCHORISMATE SYNTHASE COMPONENT 1"/>
    <property type="match status" value="1"/>
</dbReference>
<dbReference type="Gene3D" id="3.60.120.10">
    <property type="entry name" value="Anthranilate synthase"/>
    <property type="match status" value="1"/>
</dbReference>
<feature type="domain" description="Anthranilate synthase component I N-terminal" evidence="2">
    <location>
        <begin position="16"/>
        <end position="121"/>
    </location>
</feature>
<keyword evidence="4" id="KW-1185">Reference proteome</keyword>
<feature type="domain" description="Chorismate-utilising enzyme C-terminal" evidence="1">
    <location>
        <begin position="161"/>
        <end position="413"/>
    </location>
</feature>
<dbReference type="RefSeq" id="WP_101073466.1">
    <property type="nucleotide sequence ID" value="NZ_PISP01000003.1"/>
</dbReference>
<dbReference type="InterPro" id="IPR019999">
    <property type="entry name" value="Anth_synth_I-like"/>
</dbReference>
<organism evidence="3 4">
    <name type="scientific">Rhodohalobacter barkolensis</name>
    <dbReference type="NCBI Taxonomy" id="2053187"/>
    <lineage>
        <taxon>Bacteria</taxon>
        <taxon>Pseudomonadati</taxon>
        <taxon>Balneolota</taxon>
        <taxon>Balneolia</taxon>
        <taxon>Balneolales</taxon>
        <taxon>Balneolaceae</taxon>
        <taxon>Rhodohalobacter</taxon>
    </lineage>
</organism>
<dbReference type="PRINTS" id="PR00095">
    <property type="entry name" value="ANTSNTHASEI"/>
</dbReference>
<dbReference type="InterPro" id="IPR015890">
    <property type="entry name" value="Chorismate_C"/>
</dbReference>
<gene>
    <name evidence="3" type="ORF">CWD77_10160</name>
</gene>
<accession>A0A2N0VFM2</accession>
<dbReference type="OrthoDB" id="9803598at2"/>
<dbReference type="InterPro" id="IPR006805">
    <property type="entry name" value="Anth_synth_I_N"/>
</dbReference>
<comment type="caution">
    <text evidence="3">The sequence shown here is derived from an EMBL/GenBank/DDBJ whole genome shotgun (WGS) entry which is preliminary data.</text>
</comment>
<dbReference type="GO" id="GO:0046820">
    <property type="term" value="F:4-amino-4-deoxychorismate synthase activity"/>
    <property type="evidence" value="ECO:0007669"/>
    <property type="project" value="TreeGrafter"/>
</dbReference>
<dbReference type="PANTHER" id="PTHR11236">
    <property type="entry name" value="AMINOBENZOATE/ANTHRANILATE SYNTHASE"/>
    <property type="match status" value="1"/>
</dbReference>
<dbReference type="EMBL" id="PISP01000003">
    <property type="protein sequence ID" value="PKD42991.1"/>
    <property type="molecule type" value="Genomic_DNA"/>
</dbReference>
<reference evidence="3 4" key="1">
    <citation type="submission" date="2017-11" db="EMBL/GenBank/DDBJ databases">
        <title>Rhodohalobacter 15182 sp. nov., isolated from a salt lake.</title>
        <authorList>
            <person name="Han S."/>
        </authorList>
    </citation>
    <scope>NUCLEOTIDE SEQUENCE [LARGE SCALE GENOMIC DNA]</scope>
    <source>
        <strain evidence="3 4">15182</strain>
    </source>
</reference>
<dbReference type="SUPFAM" id="SSF56322">
    <property type="entry name" value="ADC synthase"/>
    <property type="match status" value="1"/>
</dbReference>
<dbReference type="InterPro" id="IPR005801">
    <property type="entry name" value="ADC_synthase"/>
</dbReference>
<evidence type="ECO:0000259" key="2">
    <source>
        <dbReference type="Pfam" id="PF04715"/>
    </source>
</evidence>
<name>A0A2N0VFM2_9BACT</name>
<proteinExistence type="predicted"/>
<dbReference type="AlphaFoldDB" id="A0A2N0VFM2"/>
<dbReference type="GO" id="GO:0000162">
    <property type="term" value="P:L-tryptophan biosynthetic process"/>
    <property type="evidence" value="ECO:0007669"/>
    <property type="project" value="TreeGrafter"/>
</dbReference>
<evidence type="ECO:0000259" key="1">
    <source>
        <dbReference type="Pfam" id="PF00425"/>
    </source>
</evidence>
<dbReference type="Pfam" id="PF04715">
    <property type="entry name" value="Anth_synt_I_N"/>
    <property type="match status" value="1"/>
</dbReference>
<evidence type="ECO:0000313" key="4">
    <source>
        <dbReference type="Proteomes" id="UP000233398"/>
    </source>
</evidence>
<evidence type="ECO:0008006" key="5">
    <source>
        <dbReference type="Google" id="ProtNLM"/>
    </source>
</evidence>
<evidence type="ECO:0000313" key="3">
    <source>
        <dbReference type="EMBL" id="PKD42991.1"/>
    </source>
</evidence>
<protein>
    <recommendedName>
        <fullName evidence="5">Aminodeoxychorismate synthase</fullName>
    </recommendedName>
</protein>
<dbReference type="Proteomes" id="UP000233398">
    <property type="component" value="Unassembled WGS sequence"/>
</dbReference>
<dbReference type="Pfam" id="PF00425">
    <property type="entry name" value="Chorismate_bind"/>
    <property type="match status" value="1"/>
</dbReference>